<evidence type="ECO:0000259" key="3">
    <source>
        <dbReference type="Pfam" id="PF24016"/>
    </source>
</evidence>
<dbReference type="Proteomes" id="UP000799118">
    <property type="component" value="Unassembled WGS sequence"/>
</dbReference>
<organism evidence="4 5">
    <name type="scientific">Gymnopus androsaceus JB14</name>
    <dbReference type="NCBI Taxonomy" id="1447944"/>
    <lineage>
        <taxon>Eukaryota</taxon>
        <taxon>Fungi</taxon>
        <taxon>Dikarya</taxon>
        <taxon>Basidiomycota</taxon>
        <taxon>Agaricomycotina</taxon>
        <taxon>Agaricomycetes</taxon>
        <taxon>Agaricomycetidae</taxon>
        <taxon>Agaricales</taxon>
        <taxon>Marasmiineae</taxon>
        <taxon>Omphalotaceae</taxon>
        <taxon>Gymnopus</taxon>
    </lineage>
</organism>
<dbReference type="InterPro" id="IPR055754">
    <property type="entry name" value="DUF7330"/>
</dbReference>
<keyword evidence="2" id="KW-1133">Transmembrane helix</keyword>
<gene>
    <name evidence="4" type="ORF">BT96DRAFT_993668</name>
</gene>
<feature type="region of interest" description="Disordered" evidence="1">
    <location>
        <begin position="505"/>
        <end position="530"/>
    </location>
</feature>
<dbReference type="AlphaFoldDB" id="A0A6A4HPR9"/>
<dbReference type="EMBL" id="ML769465">
    <property type="protein sequence ID" value="KAE9399740.1"/>
    <property type="molecule type" value="Genomic_DNA"/>
</dbReference>
<evidence type="ECO:0000313" key="4">
    <source>
        <dbReference type="EMBL" id="KAE9399740.1"/>
    </source>
</evidence>
<feature type="transmembrane region" description="Helical" evidence="2">
    <location>
        <begin position="84"/>
        <end position="107"/>
    </location>
</feature>
<accession>A0A6A4HPR9</accession>
<dbReference type="OrthoDB" id="5570013at2759"/>
<feature type="domain" description="DUF7330" evidence="3">
    <location>
        <begin position="358"/>
        <end position="503"/>
    </location>
</feature>
<protein>
    <recommendedName>
        <fullName evidence="3">DUF7330 domain-containing protein</fullName>
    </recommendedName>
</protein>
<proteinExistence type="predicted"/>
<evidence type="ECO:0000313" key="5">
    <source>
        <dbReference type="Proteomes" id="UP000799118"/>
    </source>
</evidence>
<keyword evidence="2" id="KW-0812">Transmembrane</keyword>
<reference evidence="4" key="1">
    <citation type="journal article" date="2019" name="Environ. Microbiol.">
        <title>Fungal ecological strategies reflected in gene transcription - a case study of two litter decomposers.</title>
        <authorList>
            <person name="Barbi F."/>
            <person name="Kohler A."/>
            <person name="Barry K."/>
            <person name="Baskaran P."/>
            <person name="Daum C."/>
            <person name="Fauchery L."/>
            <person name="Ihrmark K."/>
            <person name="Kuo A."/>
            <person name="LaButti K."/>
            <person name="Lipzen A."/>
            <person name="Morin E."/>
            <person name="Grigoriev I.V."/>
            <person name="Henrissat B."/>
            <person name="Lindahl B."/>
            <person name="Martin F."/>
        </authorList>
    </citation>
    <scope>NUCLEOTIDE SEQUENCE</scope>
    <source>
        <strain evidence="4">JB14</strain>
    </source>
</reference>
<keyword evidence="5" id="KW-1185">Reference proteome</keyword>
<feature type="compositionally biased region" description="Low complexity" evidence="1">
    <location>
        <begin position="424"/>
        <end position="445"/>
    </location>
</feature>
<dbReference type="Pfam" id="PF24016">
    <property type="entry name" value="DUF7330"/>
    <property type="match status" value="1"/>
</dbReference>
<evidence type="ECO:0000256" key="1">
    <source>
        <dbReference type="SAM" id="MobiDB-lite"/>
    </source>
</evidence>
<feature type="region of interest" description="Disordered" evidence="1">
    <location>
        <begin position="420"/>
        <end position="445"/>
    </location>
</feature>
<evidence type="ECO:0000256" key="2">
    <source>
        <dbReference type="SAM" id="Phobius"/>
    </source>
</evidence>
<keyword evidence="2" id="KW-0472">Membrane</keyword>
<feature type="region of interest" description="Disordered" evidence="1">
    <location>
        <begin position="1"/>
        <end position="51"/>
    </location>
</feature>
<name>A0A6A4HPR9_9AGAR</name>
<sequence>MIIADETPPSPSKSNATLQSPLLEPVSPPAYGAPPHQQYQPYNAAGSSAAYSSGPYSPLLPPNHAANTDLEANSSRRDSPAQRFWKAFAVAVLIYVLLGIFFGTFSISVHSYQSKKRWYDEFPIPSDIAVISCTRGTEMQTNTYGWSSPFSSPEFPLDDSAENSLLSSTYGSVQTSLSLPLSSDTLFFLSRGAISKGSVHIASSPDLADADTARVDVKMTYVDPRQGNHSDVLDQTTVCLVKRKGGKGKQMGVGLFSPRHWSSSPYLIPQIHYDVTLVLPESRGPSLTHLNAFETDLPNFQHVFSRSLDELVTFGRLLLKGGNGLVSAVSLTADNATIHTSNAEIDIQSLKARTASLYTSNAQTKGHFTTSHSLEINGANTKVKASIDLVPQSGDKEGKVGIKTSNSFIEAVINVHEPSSSSYSGLSFDNSSASSSSSSSSSPYSPTISVSTSNGYISLLMPLLPLNSALSLTASTTNGPMTAELPATYEGSYSLSTTNGKVETEFDHTKDPAGLGRKRRLGSGTSPSGHSSMFSDTIYWDEKNKEMGKIRMKSVNADVQLVL</sequence>